<sequence length="262" mass="29843">MDFAYQVSTFRAEQLQVLRNVKIHSPSVIQITSGSKRLYWRESSVVLTSEVLLLCEASSALTFENMPHKGRFFSRMFSFFCTPEPDMLQLSAALSAGEKNPTHRLDSALSETLNALFALAQHPISPDVQRHWLMGFYQQLAEQGALHHLFPQHQTSFSQKLSHYLARSPSEEHTLEEVAEQFAMSRATLIRKLKQEGTQYRDVLVDVRLNFALELMQKGHDNVAIVAQSCGYQSEGRFSQRFKSRFGLTPKDYMKTVGTLAH</sequence>
<keyword evidence="6" id="KW-1185">Reference proteome</keyword>
<protein>
    <submittedName>
        <fullName evidence="5">Helix-turn-helix transcriptional regulator</fullName>
    </submittedName>
</protein>
<dbReference type="Gene3D" id="1.10.10.60">
    <property type="entry name" value="Homeodomain-like"/>
    <property type="match status" value="1"/>
</dbReference>
<dbReference type="Proteomes" id="UP001304071">
    <property type="component" value="Chromosome 1"/>
</dbReference>
<dbReference type="EMBL" id="CP138203">
    <property type="protein sequence ID" value="WPC73019.1"/>
    <property type="molecule type" value="Genomic_DNA"/>
</dbReference>
<accession>A0ABZ0Q9B9</accession>
<dbReference type="PRINTS" id="PR00032">
    <property type="entry name" value="HTHARAC"/>
</dbReference>
<dbReference type="InterPro" id="IPR009057">
    <property type="entry name" value="Homeodomain-like_sf"/>
</dbReference>
<dbReference type="InterPro" id="IPR018062">
    <property type="entry name" value="HTH_AraC-typ_CS"/>
</dbReference>
<dbReference type="RefSeq" id="WP_261892828.1">
    <property type="nucleotide sequence ID" value="NZ_AP024895.1"/>
</dbReference>
<evidence type="ECO:0000256" key="3">
    <source>
        <dbReference type="ARBA" id="ARBA00023163"/>
    </source>
</evidence>
<evidence type="ECO:0000313" key="6">
    <source>
        <dbReference type="Proteomes" id="UP001304071"/>
    </source>
</evidence>
<dbReference type="SUPFAM" id="SSF46689">
    <property type="entry name" value="Homeodomain-like"/>
    <property type="match status" value="1"/>
</dbReference>
<dbReference type="PROSITE" id="PS01124">
    <property type="entry name" value="HTH_ARAC_FAMILY_2"/>
    <property type="match status" value="1"/>
</dbReference>
<name>A0ABZ0Q9B9_9VIBR</name>
<keyword evidence="1" id="KW-0805">Transcription regulation</keyword>
<proteinExistence type="predicted"/>
<dbReference type="PANTHER" id="PTHR47894">
    <property type="entry name" value="HTH-TYPE TRANSCRIPTIONAL REGULATOR GADX"/>
    <property type="match status" value="1"/>
</dbReference>
<organism evidence="5 6">
    <name type="scientific">Vibrio porteresiae DSM 19223</name>
    <dbReference type="NCBI Taxonomy" id="1123496"/>
    <lineage>
        <taxon>Bacteria</taxon>
        <taxon>Pseudomonadati</taxon>
        <taxon>Pseudomonadota</taxon>
        <taxon>Gammaproteobacteria</taxon>
        <taxon>Vibrionales</taxon>
        <taxon>Vibrionaceae</taxon>
        <taxon>Vibrio</taxon>
    </lineage>
</organism>
<evidence type="ECO:0000313" key="5">
    <source>
        <dbReference type="EMBL" id="WPC73019.1"/>
    </source>
</evidence>
<dbReference type="InterPro" id="IPR020449">
    <property type="entry name" value="Tscrpt_reg_AraC-type_HTH"/>
</dbReference>
<evidence type="ECO:0000259" key="4">
    <source>
        <dbReference type="PROSITE" id="PS01124"/>
    </source>
</evidence>
<dbReference type="Pfam" id="PF12833">
    <property type="entry name" value="HTH_18"/>
    <property type="match status" value="1"/>
</dbReference>
<evidence type="ECO:0000256" key="2">
    <source>
        <dbReference type="ARBA" id="ARBA00023125"/>
    </source>
</evidence>
<dbReference type="SMART" id="SM00342">
    <property type="entry name" value="HTH_ARAC"/>
    <property type="match status" value="1"/>
</dbReference>
<dbReference type="PROSITE" id="PS00041">
    <property type="entry name" value="HTH_ARAC_FAMILY_1"/>
    <property type="match status" value="1"/>
</dbReference>
<keyword evidence="2" id="KW-0238">DNA-binding</keyword>
<reference evidence="5 6" key="1">
    <citation type="submission" date="2023-11" db="EMBL/GenBank/DDBJ databases">
        <title>Plant-associative lifestyle of Vibrio porteresiae and its evolutionary dynamics.</title>
        <authorList>
            <person name="Rameshkumar N."/>
            <person name="Kirti K."/>
        </authorList>
    </citation>
    <scope>NUCLEOTIDE SEQUENCE [LARGE SCALE GENOMIC DNA]</scope>
    <source>
        <strain evidence="5 6">MSSRF30</strain>
    </source>
</reference>
<dbReference type="InterPro" id="IPR018060">
    <property type="entry name" value="HTH_AraC"/>
</dbReference>
<gene>
    <name evidence="5" type="ORF">R8Z52_12920</name>
</gene>
<dbReference type="PANTHER" id="PTHR47894:SF4">
    <property type="entry name" value="HTH-TYPE TRANSCRIPTIONAL REGULATOR GADX"/>
    <property type="match status" value="1"/>
</dbReference>
<evidence type="ECO:0000256" key="1">
    <source>
        <dbReference type="ARBA" id="ARBA00023015"/>
    </source>
</evidence>
<feature type="domain" description="HTH araC/xylS-type" evidence="4">
    <location>
        <begin position="159"/>
        <end position="256"/>
    </location>
</feature>
<keyword evidence="3" id="KW-0804">Transcription</keyword>